<dbReference type="EMBL" id="JAAIUW010000005">
    <property type="protein sequence ID" value="KAF7832110.1"/>
    <property type="molecule type" value="Genomic_DNA"/>
</dbReference>
<evidence type="ECO:0000313" key="2">
    <source>
        <dbReference type="EMBL" id="KAF7832110.1"/>
    </source>
</evidence>
<accession>A0A835C5P0</accession>
<gene>
    <name evidence="2" type="ORF">G2W53_014443</name>
</gene>
<organism evidence="2 3">
    <name type="scientific">Senna tora</name>
    <dbReference type="NCBI Taxonomy" id="362788"/>
    <lineage>
        <taxon>Eukaryota</taxon>
        <taxon>Viridiplantae</taxon>
        <taxon>Streptophyta</taxon>
        <taxon>Embryophyta</taxon>
        <taxon>Tracheophyta</taxon>
        <taxon>Spermatophyta</taxon>
        <taxon>Magnoliopsida</taxon>
        <taxon>eudicotyledons</taxon>
        <taxon>Gunneridae</taxon>
        <taxon>Pentapetalae</taxon>
        <taxon>rosids</taxon>
        <taxon>fabids</taxon>
        <taxon>Fabales</taxon>
        <taxon>Fabaceae</taxon>
        <taxon>Caesalpinioideae</taxon>
        <taxon>Cassia clade</taxon>
        <taxon>Senna</taxon>
    </lineage>
</organism>
<keyword evidence="3" id="KW-1185">Reference proteome</keyword>
<reference evidence="2" key="1">
    <citation type="submission" date="2020-09" db="EMBL/GenBank/DDBJ databases">
        <title>Genome-Enabled Discovery of Anthraquinone Biosynthesis in Senna tora.</title>
        <authorList>
            <person name="Kang S.-H."/>
            <person name="Pandey R.P."/>
            <person name="Lee C.-M."/>
            <person name="Sim J.-S."/>
            <person name="Jeong J.-T."/>
            <person name="Choi B.-S."/>
            <person name="Jung M."/>
            <person name="Ginzburg D."/>
            <person name="Zhao K."/>
            <person name="Won S.Y."/>
            <person name="Oh T.-J."/>
            <person name="Yu Y."/>
            <person name="Kim N.-H."/>
            <person name="Lee O.R."/>
            <person name="Lee T.-H."/>
            <person name="Bashyal P."/>
            <person name="Kim T.-S."/>
            <person name="Lee W.-H."/>
            <person name="Kawkins C."/>
            <person name="Kim C.-K."/>
            <person name="Kim J.S."/>
            <person name="Ahn B.O."/>
            <person name="Rhee S.Y."/>
            <person name="Sohng J.K."/>
        </authorList>
    </citation>
    <scope>NUCLEOTIDE SEQUENCE</scope>
    <source>
        <tissue evidence="2">Leaf</tissue>
    </source>
</reference>
<feature type="compositionally biased region" description="Polar residues" evidence="1">
    <location>
        <begin position="20"/>
        <end position="33"/>
    </location>
</feature>
<dbReference type="Proteomes" id="UP000634136">
    <property type="component" value="Unassembled WGS sequence"/>
</dbReference>
<proteinExistence type="predicted"/>
<evidence type="ECO:0000313" key="3">
    <source>
        <dbReference type="Proteomes" id="UP000634136"/>
    </source>
</evidence>
<sequence>MAPMPKSESRSRPHVLVSLHGQSPAVNGRSTTGACRRMPPVSIGGGGQQSPAVTGTKGKKEKDQS</sequence>
<comment type="caution">
    <text evidence="2">The sequence shown here is derived from an EMBL/GenBank/DDBJ whole genome shotgun (WGS) entry which is preliminary data.</text>
</comment>
<dbReference type="AlphaFoldDB" id="A0A835C5P0"/>
<protein>
    <submittedName>
        <fullName evidence="2">Uncharacterized protein</fullName>
    </submittedName>
</protein>
<evidence type="ECO:0000256" key="1">
    <source>
        <dbReference type="SAM" id="MobiDB-lite"/>
    </source>
</evidence>
<name>A0A835C5P0_9FABA</name>
<feature type="region of interest" description="Disordered" evidence="1">
    <location>
        <begin position="1"/>
        <end position="65"/>
    </location>
</feature>